<dbReference type="RefSeq" id="WP_000869334.1">
    <property type="nucleotide sequence ID" value="NZ_AP014866.1"/>
</dbReference>
<sequence>MKVTRDMLHEMIDKVNESEIHKIYDVLQSILNSNEIIITPREAALRKAKKIKVVSLDALDSFFEEKE</sequence>
<name>A0A9W4A115_BACTO</name>
<gene>
    <name evidence="1" type="ORF">KNN_06723</name>
</gene>
<geneLocation type="plasmid" evidence="2">
    <name>pKK2 DNA</name>
</geneLocation>
<dbReference type="AlphaFoldDB" id="A0A9W4A115"/>
<protein>
    <submittedName>
        <fullName evidence="1">Uncharacterized protein</fullName>
    </submittedName>
</protein>
<organism evidence="1 2">
    <name type="scientific">Bacillus thuringiensis subsp. tolworthi</name>
    <dbReference type="NCBI Taxonomy" id="1442"/>
    <lineage>
        <taxon>Bacteria</taxon>
        <taxon>Bacillati</taxon>
        <taxon>Bacillota</taxon>
        <taxon>Bacilli</taxon>
        <taxon>Bacillales</taxon>
        <taxon>Bacillaceae</taxon>
        <taxon>Bacillus</taxon>
        <taxon>Bacillus cereus group</taxon>
    </lineage>
</organism>
<accession>A0A9W4A115</accession>
<evidence type="ECO:0000313" key="1">
    <source>
        <dbReference type="EMBL" id="BAR87456.1"/>
    </source>
</evidence>
<evidence type="ECO:0000313" key="2">
    <source>
        <dbReference type="Proteomes" id="UP000055316"/>
    </source>
</evidence>
<dbReference type="EMBL" id="AP014866">
    <property type="protein sequence ID" value="BAR87456.1"/>
    <property type="molecule type" value="Genomic_DNA"/>
</dbReference>
<reference evidence="1 2" key="1">
    <citation type="submission" date="2015-05" db="EMBL/GenBank/DDBJ databases">
        <title>Whole genome sequence of Bacillus thuringiensis serovar tolworthi Pasteur Institute Standard strain.</title>
        <authorList>
            <person name="Kanda K."/>
            <person name="Nakashima K."/>
            <person name="Nagano Y."/>
        </authorList>
    </citation>
    <scope>NUCLEOTIDE SEQUENCE [LARGE SCALE GENOMIC DNA]</scope>
    <source>
        <strain evidence="1 2">Pasteur Institute Standard strain</strain>
        <plasmid evidence="2">pKK2 DNA</plasmid>
    </source>
</reference>
<proteinExistence type="predicted"/>
<keyword evidence="1" id="KW-0614">Plasmid</keyword>
<dbReference type="Proteomes" id="UP000055316">
    <property type="component" value="Plasmid pKK2"/>
</dbReference>